<evidence type="ECO:0000256" key="1">
    <source>
        <dbReference type="SAM" id="MobiDB-lite"/>
    </source>
</evidence>
<feature type="non-terminal residue" evidence="2">
    <location>
        <position position="1"/>
    </location>
</feature>
<feature type="region of interest" description="Disordered" evidence="1">
    <location>
        <begin position="1"/>
        <end position="42"/>
    </location>
</feature>
<evidence type="ECO:0000313" key="3">
    <source>
        <dbReference type="Proteomes" id="UP001159427"/>
    </source>
</evidence>
<gene>
    <name evidence="2" type="ORF">PEVE_00017990</name>
</gene>
<evidence type="ECO:0000313" key="2">
    <source>
        <dbReference type="EMBL" id="CAH3187863.1"/>
    </source>
</evidence>
<keyword evidence="3" id="KW-1185">Reference proteome</keyword>
<organism evidence="2 3">
    <name type="scientific">Porites evermanni</name>
    <dbReference type="NCBI Taxonomy" id="104178"/>
    <lineage>
        <taxon>Eukaryota</taxon>
        <taxon>Metazoa</taxon>
        <taxon>Cnidaria</taxon>
        <taxon>Anthozoa</taxon>
        <taxon>Hexacorallia</taxon>
        <taxon>Scleractinia</taxon>
        <taxon>Fungiina</taxon>
        <taxon>Poritidae</taxon>
        <taxon>Porites</taxon>
    </lineage>
</organism>
<feature type="non-terminal residue" evidence="2">
    <location>
        <position position="168"/>
    </location>
</feature>
<protein>
    <submittedName>
        <fullName evidence="2">Uncharacterized protein</fullName>
    </submittedName>
</protein>
<accession>A0ABN8SDN3</accession>
<dbReference type="Proteomes" id="UP001159427">
    <property type="component" value="Unassembled WGS sequence"/>
</dbReference>
<feature type="region of interest" description="Disordered" evidence="1">
    <location>
        <begin position="98"/>
        <end position="131"/>
    </location>
</feature>
<proteinExistence type="predicted"/>
<reference evidence="2 3" key="1">
    <citation type="submission" date="2022-05" db="EMBL/GenBank/DDBJ databases">
        <authorList>
            <consortium name="Genoscope - CEA"/>
            <person name="William W."/>
        </authorList>
    </citation>
    <scope>NUCLEOTIDE SEQUENCE [LARGE SCALE GENOMIC DNA]</scope>
</reference>
<dbReference type="EMBL" id="CALNXI010002455">
    <property type="protein sequence ID" value="CAH3187863.1"/>
    <property type="molecule type" value="Genomic_DNA"/>
</dbReference>
<sequence>REGRKDNIPNKRPRYNRYSASTLEKKVEKSESSIKKLKAHTEKKTCPKDLRYNVRVNIVPDDEFKSDISHIRREAEQKLIGALTRYHYRQAESNKIKLKQLEQRPNVTRGKKTNNPDQIKNQPRPVKENRTENKLVLATELTNKIKKVEEMMKALQNKESESYPCVFT</sequence>
<feature type="compositionally biased region" description="Basic and acidic residues" evidence="1">
    <location>
        <begin position="23"/>
        <end position="42"/>
    </location>
</feature>
<comment type="caution">
    <text evidence="2">The sequence shown here is derived from an EMBL/GenBank/DDBJ whole genome shotgun (WGS) entry which is preliminary data.</text>
</comment>
<name>A0ABN8SDN3_9CNID</name>